<evidence type="ECO:0000313" key="1">
    <source>
        <dbReference type="EMBL" id="GBM77116.1"/>
    </source>
</evidence>
<dbReference type="Proteomes" id="UP000499080">
    <property type="component" value="Unassembled WGS sequence"/>
</dbReference>
<proteinExistence type="predicted"/>
<gene>
    <name evidence="1" type="ORF">AVEN_250476_1</name>
</gene>
<accession>A0A4Y2IJI0</accession>
<comment type="caution">
    <text evidence="1">The sequence shown here is derived from an EMBL/GenBank/DDBJ whole genome shotgun (WGS) entry which is preliminary data.</text>
</comment>
<evidence type="ECO:0000313" key="2">
    <source>
        <dbReference type="Proteomes" id="UP000499080"/>
    </source>
</evidence>
<organism evidence="1 2">
    <name type="scientific">Araneus ventricosus</name>
    <name type="common">Orbweaver spider</name>
    <name type="synonym">Epeira ventricosa</name>
    <dbReference type="NCBI Taxonomy" id="182803"/>
    <lineage>
        <taxon>Eukaryota</taxon>
        <taxon>Metazoa</taxon>
        <taxon>Ecdysozoa</taxon>
        <taxon>Arthropoda</taxon>
        <taxon>Chelicerata</taxon>
        <taxon>Arachnida</taxon>
        <taxon>Araneae</taxon>
        <taxon>Araneomorphae</taxon>
        <taxon>Entelegynae</taxon>
        <taxon>Araneoidea</taxon>
        <taxon>Araneidae</taxon>
        <taxon>Araneus</taxon>
    </lineage>
</organism>
<name>A0A4Y2IJI0_ARAVE</name>
<keyword evidence="2" id="KW-1185">Reference proteome</keyword>
<sequence length="120" mass="13644">MKNSTGTAFAPACMQRHNSTGIALGPDCTQRKNSTIAAYVTACMQRQNSTVIAFAPVHTQRKKFRWYIIGASPYAEEKIPLVENLYRPLKKMLNLQNLDYFLRLPFVGIKTWHKPSPSEK</sequence>
<protein>
    <submittedName>
        <fullName evidence="1">Uncharacterized protein</fullName>
    </submittedName>
</protein>
<reference evidence="1 2" key="1">
    <citation type="journal article" date="2019" name="Sci. Rep.">
        <title>Orb-weaving spider Araneus ventricosus genome elucidates the spidroin gene catalogue.</title>
        <authorList>
            <person name="Kono N."/>
            <person name="Nakamura H."/>
            <person name="Ohtoshi R."/>
            <person name="Moran D.A.P."/>
            <person name="Shinohara A."/>
            <person name="Yoshida Y."/>
            <person name="Fujiwara M."/>
            <person name="Mori M."/>
            <person name="Tomita M."/>
            <person name="Arakawa K."/>
        </authorList>
    </citation>
    <scope>NUCLEOTIDE SEQUENCE [LARGE SCALE GENOMIC DNA]</scope>
</reference>
<dbReference type="AlphaFoldDB" id="A0A4Y2IJI0"/>
<dbReference type="EMBL" id="BGPR01002667">
    <property type="protein sequence ID" value="GBM77116.1"/>
    <property type="molecule type" value="Genomic_DNA"/>
</dbReference>